<dbReference type="AlphaFoldDB" id="U7R4C8"/>
<keyword evidence="2" id="KW-1185">Reference proteome</keyword>
<comment type="caution">
    <text evidence="1">The sequence shown here is derived from an EMBL/GenBank/DDBJ whole genome shotgun (WGS) entry which is preliminary data.</text>
</comment>
<protein>
    <submittedName>
        <fullName evidence="1">Uncharacterized protein</fullName>
    </submittedName>
</protein>
<evidence type="ECO:0000313" key="1">
    <source>
        <dbReference type="EMBL" id="ERT14132.1"/>
    </source>
</evidence>
<evidence type="ECO:0000313" key="2">
    <source>
        <dbReference type="Proteomes" id="UP000017133"/>
    </source>
</evidence>
<dbReference type="PATRIC" id="fig|1389415.4.peg.1027"/>
<dbReference type="RefSeq" id="WP_023043976.1">
    <property type="nucleotide sequence ID" value="NZ_AXDT01000039.1"/>
</dbReference>
<gene>
    <name evidence="1" type="ORF">O185_05195</name>
</gene>
<dbReference type="Proteomes" id="UP000017133">
    <property type="component" value="Unassembled WGS sequence"/>
</dbReference>
<organism evidence="1 2">
    <name type="scientific">Photorhabdus temperata J3</name>
    <dbReference type="NCBI Taxonomy" id="1389415"/>
    <lineage>
        <taxon>Bacteria</taxon>
        <taxon>Pseudomonadati</taxon>
        <taxon>Pseudomonadota</taxon>
        <taxon>Gammaproteobacteria</taxon>
        <taxon>Enterobacterales</taxon>
        <taxon>Morganellaceae</taxon>
        <taxon>Photorhabdus</taxon>
    </lineage>
</organism>
<accession>U7R4C8</accession>
<dbReference type="EMBL" id="AXDT01000039">
    <property type="protein sequence ID" value="ERT14132.1"/>
    <property type="molecule type" value="Genomic_DNA"/>
</dbReference>
<reference evidence="1 2" key="1">
    <citation type="submission" date="2013-10" db="EMBL/GenBank/DDBJ databases">
        <title>Whole Genome Shotgun Sequence of Photorhabdus temperata J3.</title>
        <authorList>
            <person name="Park G.-S."/>
            <person name="Hong S.-J."/>
            <person name="Shin J.-H."/>
        </authorList>
    </citation>
    <scope>NUCLEOTIDE SEQUENCE [LARGE SCALE GENOMIC DNA]</scope>
    <source>
        <strain evidence="1 2">J3</strain>
    </source>
</reference>
<name>U7R4C8_PHOTE</name>
<proteinExistence type="predicted"/>
<sequence length="232" mass="26812">MNKRSLNNTEIRILELLMDDFKEKNLETSSLEESYEGPLLAEMKQKICNDNEITIIDYDLALEHLEEMEYIKTGPKELKTFDEHLSKGVFIMPTYVSKRKFSYLTKSGYIIFQQQSIMKIKKRKPNYNQININGGTFNNTQMSAGNDINQIMNSNNDDELFEKLSNILKEDKQELSPEEIQELKNIIYEAKQGNAGNAKKQFDALFSNVKEVAKKIGWTTINSLISKYINGI</sequence>